<proteinExistence type="predicted"/>
<dbReference type="InterPro" id="IPR052192">
    <property type="entry name" value="Insect_Ionotropic_Sensory_Rcpt"/>
</dbReference>
<feature type="transmembrane region" description="Helical" evidence="8">
    <location>
        <begin position="205"/>
        <end position="229"/>
    </location>
</feature>
<reference evidence="9" key="1">
    <citation type="journal article" date="2023" name="IScience">
        <title>Live-bearing cockroach genome reveals convergent evolutionary mechanisms linked to viviparity in insects and beyond.</title>
        <authorList>
            <person name="Fouks B."/>
            <person name="Harrison M.C."/>
            <person name="Mikhailova A.A."/>
            <person name="Marchal E."/>
            <person name="English S."/>
            <person name="Carruthers M."/>
            <person name="Jennings E.C."/>
            <person name="Chiamaka E.L."/>
            <person name="Frigard R.A."/>
            <person name="Pippel M."/>
            <person name="Attardo G.M."/>
            <person name="Benoit J.B."/>
            <person name="Bornberg-Bauer E."/>
            <person name="Tobe S.S."/>
        </authorList>
    </citation>
    <scope>NUCLEOTIDE SEQUENCE</scope>
    <source>
        <strain evidence="9">Stay&amp;Tobe</strain>
    </source>
</reference>
<feature type="transmembrane region" description="Helical" evidence="8">
    <location>
        <begin position="173"/>
        <end position="193"/>
    </location>
</feature>
<keyword evidence="5 8" id="KW-0472">Membrane</keyword>
<evidence type="ECO:0000313" key="10">
    <source>
        <dbReference type="Proteomes" id="UP001233999"/>
    </source>
</evidence>
<dbReference type="SUPFAM" id="SSF53850">
    <property type="entry name" value="Periplasmic binding protein-like II"/>
    <property type="match status" value="1"/>
</dbReference>
<organism evidence="9 10">
    <name type="scientific">Diploptera punctata</name>
    <name type="common">Pacific beetle cockroach</name>
    <dbReference type="NCBI Taxonomy" id="6984"/>
    <lineage>
        <taxon>Eukaryota</taxon>
        <taxon>Metazoa</taxon>
        <taxon>Ecdysozoa</taxon>
        <taxon>Arthropoda</taxon>
        <taxon>Hexapoda</taxon>
        <taxon>Insecta</taxon>
        <taxon>Pterygota</taxon>
        <taxon>Neoptera</taxon>
        <taxon>Polyneoptera</taxon>
        <taxon>Dictyoptera</taxon>
        <taxon>Blattodea</taxon>
        <taxon>Blaberoidea</taxon>
        <taxon>Blaberidae</taxon>
        <taxon>Diplopterinae</taxon>
        <taxon>Diploptera</taxon>
    </lineage>
</organism>
<comment type="subcellular location">
    <subcellularLocation>
        <location evidence="1">Cell membrane</location>
        <topology evidence="1">Multi-pass membrane protein</topology>
    </subcellularLocation>
</comment>
<accession>A0AAD7ZED4</accession>
<evidence type="ECO:0000256" key="8">
    <source>
        <dbReference type="SAM" id="Phobius"/>
    </source>
</evidence>
<dbReference type="GO" id="GO:0005886">
    <property type="term" value="C:plasma membrane"/>
    <property type="evidence" value="ECO:0007669"/>
    <property type="project" value="UniProtKB-SubCell"/>
</dbReference>
<dbReference type="PANTHER" id="PTHR42643:SF30">
    <property type="entry name" value="IONOTROPIC RECEPTOR 40A-RELATED"/>
    <property type="match status" value="1"/>
</dbReference>
<dbReference type="Proteomes" id="UP001233999">
    <property type="component" value="Unassembled WGS sequence"/>
</dbReference>
<dbReference type="Gene3D" id="1.10.287.70">
    <property type="match status" value="1"/>
</dbReference>
<keyword evidence="7" id="KW-0325">Glycoprotein</keyword>
<name>A0AAD7ZED4_DIPPU</name>
<keyword evidence="2" id="KW-1003">Cell membrane</keyword>
<keyword evidence="6" id="KW-0675">Receptor</keyword>
<feature type="transmembrane region" description="Helical" evidence="8">
    <location>
        <begin position="136"/>
        <end position="161"/>
    </location>
</feature>
<feature type="transmembrane region" description="Helical" evidence="8">
    <location>
        <begin position="380"/>
        <end position="413"/>
    </location>
</feature>
<evidence type="ECO:0000256" key="3">
    <source>
        <dbReference type="ARBA" id="ARBA00022692"/>
    </source>
</evidence>
<dbReference type="EMBL" id="JASPKZ010008863">
    <property type="protein sequence ID" value="KAJ9578752.1"/>
    <property type="molecule type" value="Genomic_DNA"/>
</dbReference>
<sequence length="441" mass="50507">MAIDFFPNKLPKRFMGCVLNIGAMGLTPDMIKESYTSENGENKFAANGLTLELINLFVKEMKMTPYFQEPIDGTENDRVFTLIGMLMTGEIDILTGEIPLIHPALSLGEPSAPMFISTLKFLVPCPKPLMKTEKMLHLFTLSSWISMGLVFTFVSVLFWILSNYPIRRNDFTAFSLLAQCFSGAWAVLLGNSVPQMPLSLGTRTLFIIYVWYCFAITTVFQAFFTTYLVEPGFEARLKNLDDVRRAGLKYVFFPTTEAYQKLVDIDEVDAFEKEYFSDILEGYSSVMFKRNTFMTSQEHYPSYLARLSGFDDEGNVVCYLDESIVTWPIGALLTKGHPLLQIINLHITRCIEGGLLEAYWTKLKHETNLKANTTEKNSEYVVFCLMHLFPMFILLSFGYILSTFSFLCELILFRMKSKRIGSLKFKELRIFAELRILDENK</sequence>
<evidence type="ECO:0000256" key="6">
    <source>
        <dbReference type="ARBA" id="ARBA00023170"/>
    </source>
</evidence>
<evidence type="ECO:0000256" key="1">
    <source>
        <dbReference type="ARBA" id="ARBA00004651"/>
    </source>
</evidence>
<evidence type="ECO:0000313" key="9">
    <source>
        <dbReference type="EMBL" id="KAJ9578752.1"/>
    </source>
</evidence>
<evidence type="ECO:0000256" key="5">
    <source>
        <dbReference type="ARBA" id="ARBA00023136"/>
    </source>
</evidence>
<evidence type="ECO:0000256" key="2">
    <source>
        <dbReference type="ARBA" id="ARBA00022475"/>
    </source>
</evidence>
<keyword evidence="10" id="KW-1185">Reference proteome</keyword>
<protein>
    <submittedName>
        <fullName evidence="9">Uncharacterized protein</fullName>
    </submittedName>
</protein>
<keyword evidence="3 8" id="KW-0812">Transmembrane</keyword>
<keyword evidence="4 8" id="KW-1133">Transmembrane helix</keyword>
<evidence type="ECO:0000256" key="7">
    <source>
        <dbReference type="ARBA" id="ARBA00023180"/>
    </source>
</evidence>
<dbReference type="AlphaFoldDB" id="A0AAD7ZED4"/>
<reference evidence="9" key="2">
    <citation type="submission" date="2023-05" db="EMBL/GenBank/DDBJ databases">
        <authorList>
            <person name="Fouks B."/>
        </authorList>
    </citation>
    <scope>NUCLEOTIDE SEQUENCE</scope>
    <source>
        <strain evidence="9">Stay&amp;Tobe</strain>
        <tissue evidence="9">Testes</tissue>
    </source>
</reference>
<gene>
    <name evidence="9" type="ORF">L9F63_005041</name>
</gene>
<evidence type="ECO:0000256" key="4">
    <source>
        <dbReference type="ARBA" id="ARBA00022989"/>
    </source>
</evidence>
<dbReference type="PANTHER" id="PTHR42643">
    <property type="entry name" value="IONOTROPIC RECEPTOR 20A-RELATED"/>
    <property type="match status" value="1"/>
</dbReference>
<comment type="caution">
    <text evidence="9">The sequence shown here is derived from an EMBL/GenBank/DDBJ whole genome shotgun (WGS) entry which is preliminary data.</text>
</comment>